<dbReference type="GO" id="GO:0016491">
    <property type="term" value="F:oxidoreductase activity"/>
    <property type="evidence" value="ECO:0007669"/>
    <property type="project" value="TreeGrafter"/>
</dbReference>
<dbReference type="EMBL" id="MFIZ01000013">
    <property type="protein sequence ID" value="OGG11835.1"/>
    <property type="molecule type" value="Genomic_DNA"/>
</dbReference>
<dbReference type="Proteomes" id="UP000177268">
    <property type="component" value="Unassembled WGS sequence"/>
</dbReference>
<evidence type="ECO:0000313" key="8">
    <source>
        <dbReference type="Proteomes" id="UP000177268"/>
    </source>
</evidence>
<accession>A0A1F5ZHM2</accession>
<dbReference type="InterPro" id="IPR029056">
    <property type="entry name" value="Ribokinase-like"/>
</dbReference>
<gene>
    <name evidence="7" type="ORF">A2Z00_01490</name>
</gene>
<dbReference type="SMART" id="SM00567">
    <property type="entry name" value="EZ_HEAT"/>
    <property type="match status" value="3"/>
</dbReference>
<dbReference type="GO" id="GO:0016301">
    <property type="term" value="F:kinase activity"/>
    <property type="evidence" value="ECO:0007669"/>
    <property type="project" value="UniProtKB-KW"/>
</dbReference>
<dbReference type="PANTHER" id="PTHR12697">
    <property type="entry name" value="PBS LYASE HEAT-LIKE PROTEIN"/>
    <property type="match status" value="1"/>
</dbReference>
<reference evidence="7 8" key="1">
    <citation type="journal article" date="2016" name="Nat. Commun.">
        <title>Thousands of microbial genomes shed light on interconnected biogeochemical processes in an aquifer system.</title>
        <authorList>
            <person name="Anantharaman K."/>
            <person name="Brown C.T."/>
            <person name="Hug L.A."/>
            <person name="Sharon I."/>
            <person name="Castelle C.J."/>
            <person name="Probst A.J."/>
            <person name="Thomas B.C."/>
            <person name="Singh A."/>
            <person name="Wilkins M.J."/>
            <person name="Karaoz U."/>
            <person name="Brodie E.L."/>
            <person name="Williams K.H."/>
            <person name="Hubbard S.S."/>
            <person name="Banfield J.F."/>
        </authorList>
    </citation>
    <scope>NUCLEOTIDE SEQUENCE [LARGE SCALE GENOMIC DNA]</scope>
</reference>
<dbReference type="AlphaFoldDB" id="A0A1F5ZHM2"/>
<protein>
    <recommendedName>
        <fullName evidence="9">HEAT repeat domain-containing protein</fullName>
    </recommendedName>
</protein>
<dbReference type="InterPro" id="IPR007666">
    <property type="entry name" value="ADP_PFK/GK"/>
</dbReference>
<keyword evidence="3" id="KW-0418">Kinase</keyword>
<keyword evidence="4" id="KW-0460">Magnesium</keyword>
<dbReference type="Pfam" id="PF04587">
    <property type="entry name" value="ADP_PFK_GK"/>
    <property type="match status" value="1"/>
</dbReference>
<dbReference type="PANTHER" id="PTHR12697:SF5">
    <property type="entry name" value="DEOXYHYPUSINE HYDROXYLASE"/>
    <property type="match status" value="1"/>
</dbReference>
<dbReference type="Gene3D" id="3.40.1190.20">
    <property type="match status" value="1"/>
</dbReference>
<keyword evidence="5" id="KW-0324">Glycolysis</keyword>
<organism evidence="7 8">
    <name type="scientific">Candidatus Gottesmanbacteria bacterium RBG_13_45_10</name>
    <dbReference type="NCBI Taxonomy" id="1798370"/>
    <lineage>
        <taxon>Bacteria</taxon>
        <taxon>Candidatus Gottesmaniibacteriota</taxon>
    </lineage>
</organism>
<evidence type="ECO:0000256" key="2">
    <source>
        <dbReference type="ARBA" id="ARBA00022723"/>
    </source>
</evidence>
<evidence type="ECO:0000313" key="7">
    <source>
        <dbReference type="EMBL" id="OGG11835.1"/>
    </source>
</evidence>
<dbReference type="SUPFAM" id="SSF48371">
    <property type="entry name" value="ARM repeat"/>
    <property type="match status" value="1"/>
</dbReference>
<dbReference type="SUPFAM" id="SSF53613">
    <property type="entry name" value="Ribokinase-like"/>
    <property type="match status" value="1"/>
</dbReference>
<comment type="caution">
    <text evidence="7">The sequence shown here is derived from an EMBL/GenBank/DDBJ whole genome shotgun (WGS) entry which is preliminary data.</text>
</comment>
<dbReference type="InterPro" id="IPR011989">
    <property type="entry name" value="ARM-like"/>
</dbReference>
<dbReference type="InterPro" id="IPR016024">
    <property type="entry name" value="ARM-type_fold"/>
</dbReference>
<keyword evidence="1" id="KW-0808">Transferase</keyword>
<name>A0A1F5ZHM2_9BACT</name>
<evidence type="ECO:0000256" key="1">
    <source>
        <dbReference type="ARBA" id="ARBA00022679"/>
    </source>
</evidence>
<evidence type="ECO:0000256" key="5">
    <source>
        <dbReference type="ARBA" id="ARBA00023152"/>
    </source>
</evidence>
<evidence type="ECO:0000256" key="4">
    <source>
        <dbReference type="ARBA" id="ARBA00022842"/>
    </source>
</evidence>
<dbReference type="GO" id="GO:0006096">
    <property type="term" value="P:glycolytic process"/>
    <property type="evidence" value="ECO:0007669"/>
    <property type="project" value="UniProtKB-KW"/>
</dbReference>
<dbReference type="GO" id="GO:0016773">
    <property type="term" value="F:phosphotransferase activity, alcohol group as acceptor"/>
    <property type="evidence" value="ECO:0007669"/>
    <property type="project" value="InterPro"/>
</dbReference>
<dbReference type="PROSITE" id="PS50077">
    <property type="entry name" value="HEAT_REPEAT"/>
    <property type="match status" value="1"/>
</dbReference>
<evidence type="ECO:0008006" key="9">
    <source>
        <dbReference type="Google" id="ProtNLM"/>
    </source>
</evidence>
<sequence length="863" mass="95780">MTVETLQAFNTIRTNEEALVTQMQSGDPLDRLSVLDIVWQVTQETRGLGQETFDEIISSRGREVYIPPPHEEMRQFELGLIEQLHSQDERERNYAEATLSGFTAWIPGRIFVDTLRALDDPDILVQMEAAWALSGIGIRVTVRALEYAIETRGKDDPRIRVNIAYALGNVHIPEAIEPLQTLLHDENEDVRLAALTAIGQLYAQFGGEAREEFGRVVMGPKEGIVQPDVVEGLQKSSAPIQLQAAITIAEIQNPGVIEKLRDTIIHGELIPLQLQESILGVGTLHADAARDQFQKLTKMLGGIVTADELQEMADVGAIVDVGKGRLMRIHSMVAEVVHSMNRKFLESLDLPPTNIPILCAFTSNVDSLCFLDSQVAQKIIDQAIADAIEEGANLGRSQDDVIAEILRIAHEENPKNVPGKLSTRAHVIGCVLRMFTHSGSKKSIVDREDSPGSGKRLAEWIGQTFHPVRDKLGGASAQMADFLTGIGEGNVAVYTQYHSPIQAAAYRNRRTKFFRQADGASFVTDFVSGESSVRSTDPTKINFPIERTPGVKVSVNGDTIEAGEDADREIITTDYYDQDGHAIDFEPLFFFTPPVLEEVGRQMRYFIINGPHYLQRYKKDKYDRIAPRLHTQLQTLQQEGVKIHFEFSGDTGRKTGAGEWTGIRYFKDVLRGTVASMGINHTELRDVVRSIHDDLDPAIEATAEESPYALYRNAVALATYLGLDRLHVHGHSIDITLRRNTSVEGLKKEQHATFHAKQRVGEWLLGQKSQYPTPKKRQQSPLLKREGFVDLMKLAEQLAEASGLEGVDKIRYMRDVAVNGFEFPKAEGYSAVIMPGKWIYVPVEVTTSAGDTISAAAFAQSGL</sequence>
<dbReference type="InterPro" id="IPR004155">
    <property type="entry name" value="PBS_lyase_HEAT"/>
</dbReference>
<dbReference type="Gene3D" id="1.25.10.10">
    <property type="entry name" value="Leucine-rich Repeat Variant"/>
    <property type="match status" value="1"/>
</dbReference>
<proteinExistence type="predicted"/>
<evidence type="ECO:0000256" key="3">
    <source>
        <dbReference type="ARBA" id="ARBA00022777"/>
    </source>
</evidence>
<dbReference type="STRING" id="1798370.A2Z00_01490"/>
<comment type="function">
    <text evidence="6">Catalyzes the hydroxylation of the N(6)-(4-aminobutyl)-L-lysine intermediate produced by deoxyhypusine synthase/DHPS on a critical lysine of the eukaryotic translation initiation factor 5A/eIF-5A. This is the second step of the post-translational modification of that lysine into an unusual amino acid residue named hypusine. Hypusination is unique to mature eIF-5A factor and is essential for its function.</text>
</comment>
<dbReference type="GO" id="GO:0046872">
    <property type="term" value="F:metal ion binding"/>
    <property type="evidence" value="ECO:0007669"/>
    <property type="project" value="UniProtKB-KW"/>
</dbReference>
<dbReference type="InterPro" id="IPR021133">
    <property type="entry name" value="HEAT_type_2"/>
</dbReference>
<dbReference type="Pfam" id="PF13646">
    <property type="entry name" value="HEAT_2"/>
    <property type="match status" value="1"/>
</dbReference>
<evidence type="ECO:0000256" key="6">
    <source>
        <dbReference type="ARBA" id="ARBA00045876"/>
    </source>
</evidence>
<keyword evidence="2" id="KW-0479">Metal-binding</keyword>